<feature type="signal peptide" evidence="3">
    <location>
        <begin position="1"/>
        <end position="19"/>
    </location>
</feature>
<reference evidence="5" key="2">
    <citation type="submission" date="2020-09" db="EMBL/GenBank/DDBJ databases">
        <title>Reference genome assembly for Australian Ascochyta lentis isolate Al4.</title>
        <authorList>
            <person name="Lee R.C."/>
            <person name="Farfan-Caceres L.M."/>
            <person name="Debler J.W."/>
            <person name="Williams A.H."/>
            <person name="Henares B.M."/>
        </authorList>
    </citation>
    <scope>NUCLEOTIDE SEQUENCE</scope>
    <source>
        <strain evidence="5">Al4</strain>
    </source>
</reference>
<dbReference type="Gene3D" id="3.40.50.1820">
    <property type="entry name" value="alpha/beta hydrolase"/>
    <property type="match status" value="1"/>
</dbReference>
<keyword evidence="2 3" id="KW-0378">Hydrolase</keyword>
<dbReference type="Proteomes" id="UP000651452">
    <property type="component" value="Unassembled WGS sequence"/>
</dbReference>
<dbReference type="InterPro" id="IPR029058">
    <property type="entry name" value="AB_hydrolase_fold"/>
</dbReference>
<evidence type="ECO:0000256" key="3">
    <source>
        <dbReference type="RuleBase" id="RU361235"/>
    </source>
</evidence>
<feature type="domain" description="Carboxylesterase type B" evidence="4">
    <location>
        <begin position="25"/>
        <end position="477"/>
    </location>
</feature>
<dbReference type="PROSITE" id="PS00941">
    <property type="entry name" value="CARBOXYLESTERASE_B_2"/>
    <property type="match status" value="1"/>
</dbReference>
<evidence type="ECO:0000313" key="6">
    <source>
        <dbReference type="Proteomes" id="UP000651452"/>
    </source>
</evidence>
<name>A0A8H7MMX1_9PLEO</name>
<reference evidence="5" key="1">
    <citation type="submission" date="2018-12" db="EMBL/GenBank/DDBJ databases">
        <authorList>
            <person name="Syme R.A."/>
            <person name="Farfan-Caceres L."/>
            <person name="Lichtenzveig J."/>
        </authorList>
    </citation>
    <scope>NUCLEOTIDE SEQUENCE</scope>
    <source>
        <strain evidence="5">Al4</strain>
    </source>
</reference>
<evidence type="ECO:0000256" key="2">
    <source>
        <dbReference type="ARBA" id="ARBA00022801"/>
    </source>
</evidence>
<dbReference type="InterPro" id="IPR019819">
    <property type="entry name" value="Carboxylesterase_B_CS"/>
</dbReference>
<sequence length="567" mass="60428">MRLGSSFLSSALFPALSFALDYNPSPTATIDAGVLLGKATTLPNGLGPSVNQFLGIPFAQSPPERFSPPRSVAAFSKRLNATEWKPACIQQFRYPQASSQFTQSVFNNPPPVESEDCLYLNVYAPSGSPGGNGRAVMFWIYGGSLQFGNAGQQSYDGSAFAAYEDVIVVTTNYRTNVFGFPASPELPTTGQNLGFLDQRFALDWVQRNIHSFGGDPTKVTIFGESAGAFSIDALLTSYPKNSRPPFRAAILQSGQYSYRSAPQTSSLSAWNNLTASLHCPGTHGSNLTCVRAANATEVKRVIEVNSLIFNPVADNVTLVQNPAARRLSGNISHIPVLGGSNSQEGRVFAIGQTNLSTFLQTSFSAAPALIPAIAAAYPIGSPGIANGYDAISAVITDVTFQCPAAFWANATASIGIPTWRYYFNASFFNTQAFPQLGAYHASEIPLVFRTYNKANTTTQEYALSSFMQGAWARFAKNPLAGPGWNAVGTGRAGSVLSGAYDQEIDGLYYGIDGNVTTGDWNLGVLGDVGKVRGGGVTMLPQSQLDYRCNLYKPVYQAIVGTAGIPPV</sequence>
<keyword evidence="6" id="KW-1185">Reference proteome</keyword>
<dbReference type="EC" id="3.1.1.-" evidence="3"/>
<dbReference type="OrthoDB" id="408631at2759"/>
<feature type="chain" id="PRO_5034946928" description="Carboxylic ester hydrolase" evidence="3">
    <location>
        <begin position="20"/>
        <end position="567"/>
    </location>
</feature>
<protein>
    <recommendedName>
        <fullName evidence="3">Carboxylic ester hydrolase</fullName>
        <ecNumber evidence="3">3.1.1.-</ecNumber>
    </recommendedName>
</protein>
<accession>A0A8H7MMX1</accession>
<organism evidence="5 6">
    <name type="scientific">Ascochyta lentis</name>
    <dbReference type="NCBI Taxonomy" id="205686"/>
    <lineage>
        <taxon>Eukaryota</taxon>
        <taxon>Fungi</taxon>
        <taxon>Dikarya</taxon>
        <taxon>Ascomycota</taxon>
        <taxon>Pezizomycotina</taxon>
        <taxon>Dothideomycetes</taxon>
        <taxon>Pleosporomycetidae</taxon>
        <taxon>Pleosporales</taxon>
        <taxon>Pleosporineae</taxon>
        <taxon>Didymellaceae</taxon>
        <taxon>Ascochyta</taxon>
    </lineage>
</organism>
<comment type="similarity">
    <text evidence="1 3">Belongs to the type-B carboxylesterase/lipase family.</text>
</comment>
<evidence type="ECO:0000256" key="1">
    <source>
        <dbReference type="ARBA" id="ARBA00005964"/>
    </source>
</evidence>
<dbReference type="PANTHER" id="PTHR43918:SF4">
    <property type="entry name" value="CARBOXYLIC ESTER HYDROLASE"/>
    <property type="match status" value="1"/>
</dbReference>
<evidence type="ECO:0000259" key="4">
    <source>
        <dbReference type="Pfam" id="PF00135"/>
    </source>
</evidence>
<dbReference type="Pfam" id="PF00135">
    <property type="entry name" value="COesterase"/>
    <property type="match status" value="1"/>
</dbReference>
<dbReference type="SUPFAM" id="SSF53474">
    <property type="entry name" value="alpha/beta-Hydrolases"/>
    <property type="match status" value="1"/>
</dbReference>
<dbReference type="EMBL" id="RZGK01000003">
    <property type="protein sequence ID" value="KAF9700837.1"/>
    <property type="molecule type" value="Genomic_DNA"/>
</dbReference>
<gene>
    <name evidence="5" type="ORF">EKO04_001708</name>
</gene>
<dbReference type="PANTHER" id="PTHR43918">
    <property type="entry name" value="ACETYLCHOLINESTERASE"/>
    <property type="match status" value="1"/>
</dbReference>
<dbReference type="AlphaFoldDB" id="A0A8H7MMX1"/>
<dbReference type="InterPro" id="IPR002018">
    <property type="entry name" value="CarbesteraseB"/>
</dbReference>
<keyword evidence="3" id="KW-0732">Signal</keyword>
<dbReference type="GO" id="GO:0052689">
    <property type="term" value="F:carboxylic ester hydrolase activity"/>
    <property type="evidence" value="ECO:0007669"/>
    <property type="project" value="TreeGrafter"/>
</dbReference>
<proteinExistence type="inferred from homology"/>
<evidence type="ECO:0000313" key="5">
    <source>
        <dbReference type="EMBL" id="KAF9700837.1"/>
    </source>
</evidence>
<dbReference type="InterPro" id="IPR050654">
    <property type="entry name" value="AChE-related_enzymes"/>
</dbReference>
<comment type="caution">
    <text evidence="5">The sequence shown here is derived from an EMBL/GenBank/DDBJ whole genome shotgun (WGS) entry which is preliminary data.</text>
</comment>
<dbReference type="InterPro" id="IPR019826">
    <property type="entry name" value="Carboxylesterase_B_AS"/>
</dbReference>
<dbReference type="PROSITE" id="PS00122">
    <property type="entry name" value="CARBOXYLESTERASE_B_1"/>
    <property type="match status" value="1"/>
</dbReference>